<evidence type="ECO:0000259" key="5">
    <source>
        <dbReference type="PROSITE" id="PS51078"/>
    </source>
</evidence>
<dbReference type="Pfam" id="PF09339">
    <property type="entry name" value="HTH_IclR"/>
    <property type="match status" value="1"/>
</dbReference>
<dbReference type="RefSeq" id="WP_344272729.1">
    <property type="nucleotide sequence ID" value="NZ_BAAAHV010000011.1"/>
</dbReference>
<dbReference type="InterPro" id="IPR050707">
    <property type="entry name" value="HTH_MetabolicPath_Reg"/>
</dbReference>
<gene>
    <name evidence="6" type="ORF">ACFSUT_16190</name>
</gene>
<organism evidence="6 7">
    <name type="scientific">Amycolatopsis albidoflavus</name>
    <dbReference type="NCBI Taxonomy" id="102226"/>
    <lineage>
        <taxon>Bacteria</taxon>
        <taxon>Bacillati</taxon>
        <taxon>Actinomycetota</taxon>
        <taxon>Actinomycetes</taxon>
        <taxon>Pseudonocardiales</taxon>
        <taxon>Pseudonocardiaceae</taxon>
        <taxon>Amycolatopsis</taxon>
    </lineage>
</organism>
<dbReference type="SUPFAM" id="SSF55781">
    <property type="entry name" value="GAF domain-like"/>
    <property type="match status" value="1"/>
</dbReference>
<comment type="caution">
    <text evidence="6">The sequence shown here is derived from an EMBL/GenBank/DDBJ whole genome shotgun (WGS) entry which is preliminary data.</text>
</comment>
<dbReference type="Gene3D" id="3.30.450.40">
    <property type="match status" value="1"/>
</dbReference>
<dbReference type="EMBL" id="JBHUKQ010000010">
    <property type="protein sequence ID" value="MFD2481826.1"/>
    <property type="molecule type" value="Genomic_DNA"/>
</dbReference>
<evidence type="ECO:0000256" key="3">
    <source>
        <dbReference type="ARBA" id="ARBA00023163"/>
    </source>
</evidence>
<dbReference type="PANTHER" id="PTHR30136">
    <property type="entry name" value="HELIX-TURN-HELIX TRANSCRIPTIONAL REGULATOR, ICLR FAMILY"/>
    <property type="match status" value="1"/>
</dbReference>
<accession>A0ABW5HYP2</accession>
<dbReference type="InterPro" id="IPR005471">
    <property type="entry name" value="Tscrpt_reg_IclR_N"/>
</dbReference>
<dbReference type="SUPFAM" id="SSF46785">
    <property type="entry name" value="Winged helix' DNA-binding domain"/>
    <property type="match status" value="1"/>
</dbReference>
<keyword evidence="3" id="KW-0804">Transcription</keyword>
<feature type="domain" description="IclR-ED" evidence="5">
    <location>
        <begin position="67"/>
        <end position="234"/>
    </location>
</feature>
<evidence type="ECO:0000256" key="2">
    <source>
        <dbReference type="ARBA" id="ARBA00023125"/>
    </source>
</evidence>
<dbReference type="Pfam" id="PF01614">
    <property type="entry name" value="IclR_C"/>
    <property type="match status" value="1"/>
</dbReference>
<dbReference type="SMART" id="SM00346">
    <property type="entry name" value="HTH_ICLR"/>
    <property type="match status" value="1"/>
</dbReference>
<evidence type="ECO:0000313" key="6">
    <source>
        <dbReference type="EMBL" id="MFD2481826.1"/>
    </source>
</evidence>
<evidence type="ECO:0000256" key="1">
    <source>
        <dbReference type="ARBA" id="ARBA00023015"/>
    </source>
</evidence>
<dbReference type="PANTHER" id="PTHR30136:SF24">
    <property type="entry name" value="HTH-TYPE TRANSCRIPTIONAL REPRESSOR ALLR"/>
    <property type="match status" value="1"/>
</dbReference>
<protein>
    <submittedName>
        <fullName evidence="6">Helix-turn-helix domain-containing protein</fullName>
    </submittedName>
</protein>
<name>A0ABW5HYP2_9PSEU</name>
<proteinExistence type="predicted"/>
<dbReference type="Proteomes" id="UP001597542">
    <property type="component" value="Unassembled WGS sequence"/>
</dbReference>
<dbReference type="PROSITE" id="PS51078">
    <property type="entry name" value="ICLR_ED"/>
    <property type="match status" value="1"/>
</dbReference>
<evidence type="ECO:0000313" key="7">
    <source>
        <dbReference type="Proteomes" id="UP001597542"/>
    </source>
</evidence>
<feature type="domain" description="HTH iclR-type" evidence="4">
    <location>
        <begin position="7"/>
        <end position="66"/>
    </location>
</feature>
<dbReference type="InterPro" id="IPR014757">
    <property type="entry name" value="Tscrpt_reg_IclR_C"/>
</dbReference>
<keyword evidence="2" id="KW-0238">DNA-binding</keyword>
<dbReference type="InterPro" id="IPR029016">
    <property type="entry name" value="GAF-like_dom_sf"/>
</dbReference>
<dbReference type="PROSITE" id="PS51077">
    <property type="entry name" value="HTH_ICLR"/>
    <property type="match status" value="1"/>
</dbReference>
<evidence type="ECO:0000259" key="4">
    <source>
        <dbReference type="PROSITE" id="PS51077"/>
    </source>
</evidence>
<reference evidence="7" key="1">
    <citation type="journal article" date="2019" name="Int. J. Syst. Evol. Microbiol.">
        <title>The Global Catalogue of Microorganisms (GCM) 10K type strain sequencing project: providing services to taxonomists for standard genome sequencing and annotation.</title>
        <authorList>
            <consortium name="The Broad Institute Genomics Platform"/>
            <consortium name="The Broad Institute Genome Sequencing Center for Infectious Disease"/>
            <person name="Wu L."/>
            <person name="Ma J."/>
        </authorList>
    </citation>
    <scope>NUCLEOTIDE SEQUENCE [LARGE SCALE GENOMIC DNA]</scope>
    <source>
        <strain evidence="7">CGMCC 4.7638</strain>
    </source>
</reference>
<dbReference type="Gene3D" id="1.10.10.10">
    <property type="entry name" value="Winged helix-like DNA-binding domain superfamily/Winged helix DNA-binding domain"/>
    <property type="match status" value="1"/>
</dbReference>
<dbReference type="InterPro" id="IPR036388">
    <property type="entry name" value="WH-like_DNA-bd_sf"/>
</dbReference>
<keyword evidence="7" id="KW-1185">Reference proteome</keyword>
<sequence length="243" mass="25367">MKRKAGRGVLEGAFLLLEELARNGEAGPTQLAAATGLHKATAHRLLDQLVGVGAVQRCAGRYRVGPQMFRLGQAWEPVRVLRAAVGPPLRQLAAASRRTSVSVGVPAADSGRILIGCGIRGEADEICAMRAGWVLPPGAAAEIVLTASGPHAEPPEKYSGREWKKLLAEARDRGVAFDYSDGVSPLCCVAAPVRSASGDVVAAVGAVALDQRRLPSLAEAVRRAANVASANLARFPSYGPVRP</sequence>
<keyword evidence="1" id="KW-0805">Transcription regulation</keyword>
<dbReference type="InterPro" id="IPR036390">
    <property type="entry name" value="WH_DNA-bd_sf"/>
</dbReference>